<dbReference type="SFLD" id="SFLDG01135">
    <property type="entry name" value="C1.5.6:_HAD__Beta-PGM__Phospha"/>
    <property type="match status" value="1"/>
</dbReference>
<evidence type="ECO:0000313" key="1">
    <source>
        <dbReference type="EMBL" id="KZB62857.1"/>
    </source>
</evidence>
<comment type="caution">
    <text evidence="1">The sequence shown here is derived from an EMBL/GenBank/DDBJ whole genome shotgun (WGS) entry which is preliminary data.</text>
</comment>
<accession>A0A154L3B1</accession>
<dbReference type="PANTHER" id="PTHR43434">
    <property type="entry name" value="PHOSPHOGLYCOLATE PHOSPHATASE"/>
    <property type="match status" value="1"/>
</dbReference>
<dbReference type="Gene3D" id="3.40.50.1000">
    <property type="entry name" value="HAD superfamily/HAD-like"/>
    <property type="match status" value="1"/>
</dbReference>
<dbReference type="GO" id="GO:0005829">
    <property type="term" value="C:cytosol"/>
    <property type="evidence" value="ECO:0007669"/>
    <property type="project" value="TreeGrafter"/>
</dbReference>
<dbReference type="SFLD" id="SFLDS00003">
    <property type="entry name" value="Haloacid_Dehalogenase"/>
    <property type="match status" value="1"/>
</dbReference>
<dbReference type="Gene3D" id="1.10.150.240">
    <property type="entry name" value="Putative phosphatase, domain 2"/>
    <property type="match status" value="1"/>
</dbReference>
<dbReference type="InterPro" id="IPR036412">
    <property type="entry name" value="HAD-like_sf"/>
</dbReference>
<dbReference type="SUPFAM" id="SSF56784">
    <property type="entry name" value="HAD-like"/>
    <property type="match status" value="1"/>
</dbReference>
<protein>
    <submittedName>
        <fullName evidence="1">Haloacid dehalogenase</fullName>
    </submittedName>
</protein>
<dbReference type="PANTHER" id="PTHR43434:SF24">
    <property type="entry name" value="HYDROLASE-RELATED"/>
    <property type="match status" value="1"/>
</dbReference>
<organism evidence="1 2">
    <name type="scientific">Thalassospira lucentensis</name>
    <dbReference type="NCBI Taxonomy" id="168935"/>
    <lineage>
        <taxon>Bacteria</taxon>
        <taxon>Pseudomonadati</taxon>
        <taxon>Pseudomonadota</taxon>
        <taxon>Alphaproteobacteria</taxon>
        <taxon>Rhodospirillales</taxon>
        <taxon>Thalassospiraceae</taxon>
        <taxon>Thalassospira</taxon>
    </lineage>
</organism>
<dbReference type="OrthoDB" id="9793014at2"/>
<proteinExistence type="predicted"/>
<reference evidence="1 2" key="1">
    <citation type="submission" date="2015-12" db="EMBL/GenBank/DDBJ databases">
        <title>Genome sequence of Thalassospira lucentensis MCCC 1A02072.</title>
        <authorList>
            <person name="Lu L."/>
            <person name="Lai Q."/>
            <person name="Shao Z."/>
            <person name="Qian P."/>
        </authorList>
    </citation>
    <scope>NUCLEOTIDE SEQUENCE [LARGE SCALE GENOMIC DNA]</scope>
    <source>
        <strain evidence="1 2">MCCC 1A02072</strain>
    </source>
</reference>
<dbReference type="InterPro" id="IPR041492">
    <property type="entry name" value="HAD_2"/>
</dbReference>
<dbReference type="InterPro" id="IPR023214">
    <property type="entry name" value="HAD_sf"/>
</dbReference>
<sequence>MANDPLRLVVFDCDGTLVDSQHAIAHCMDHAFAAHDLDCPGLEKTRTIIGLSLPEAIRKLATPGMLDDAIIEGVTAAYKAAFLELRQTPDFYEPLFPGVREMLAELDTRNWLLGVATGKARRGLDAVLARNALERRFVTLQTCDNHPSKPHPSMLHAAMDETGVDAPNAVIIGDTAYDIEMGRAAGMLAIGVSWGYHDVETLNKSGAHAVIDHFDQLPGLLETMWGTGRDAA</sequence>
<dbReference type="Proteomes" id="UP000076335">
    <property type="component" value="Unassembled WGS sequence"/>
</dbReference>
<dbReference type="EMBL" id="LPVY01000020">
    <property type="protein sequence ID" value="KZB62857.1"/>
    <property type="molecule type" value="Genomic_DNA"/>
</dbReference>
<dbReference type="InterPro" id="IPR050155">
    <property type="entry name" value="HAD-like_hydrolase_sf"/>
</dbReference>
<gene>
    <name evidence="1" type="ORF">AUP42_02030</name>
</gene>
<dbReference type="NCBIfam" id="TIGR01509">
    <property type="entry name" value="HAD-SF-IA-v3"/>
    <property type="match status" value="1"/>
</dbReference>
<dbReference type="GO" id="GO:0008967">
    <property type="term" value="F:phosphoglycolate phosphatase activity"/>
    <property type="evidence" value="ECO:0007669"/>
    <property type="project" value="TreeGrafter"/>
</dbReference>
<dbReference type="Pfam" id="PF13419">
    <property type="entry name" value="HAD_2"/>
    <property type="match status" value="1"/>
</dbReference>
<name>A0A154L3B1_9PROT</name>
<dbReference type="SFLD" id="SFLDG01129">
    <property type="entry name" value="C1.5:_HAD__Beta-PGM__Phosphata"/>
    <property type="match status" value="1"/>
</dbReference>
<dbReference type="RefSeq" id="WP_062952349.1">
    <property type="nucleotide sequence ID" value="NZ_LPVY01000020.1"/>
</dbReference>
<dbReference type="InterPro" id="IPR006439">
    <property type="entry name" value="HAD-SF_hydro_IA"/>
</dbReference>
<dbReference type="GO" id="GO:0006281">
    <property type="term" value="P:DNA repair"/>
    <property type="evidence" value="ECO:0007669"/>
    <property type="project" value="TreeGrafter"/>
</dbReference>
<dbReference type="NCBIfam" id="TIGR01549">
    <property type="entry name" value="HAD-SF-IA-v1"/>
    <property type="match status" value="1"/>
</dbReference>
<dbReference type="AlphaFoldDB" id="A0A154L3B1"/>
<evidence type="ECO:0000313" key="2">
    <source>
        <dbReference type="Proteomes" id="UP000076335"/>
    </source>
</evidence>
<dbReference type="InterPro" id="IPR023198">
    <property type="entry name" value="PGP-like_dom2"/>
</dbReference>